<evidence type="ECO:0000313" key="2">
    <source>
        <dbReference type="EMBL" id="RAW40804.1"/>
    </source>
</evidence>
<organism evidence="2 3">
    <name type="scientific">Phytophthora cactorum</name>
    <dbReference type="NCBI Taxonomy" id="29920"/>
    <lineage>
        <taxon>Eukaryota</taxon>
        <taxon>Sar</taxon>
        <taxon>Stramenopiles</taxon>
        <taxon>Oomycota</taxon>
        <taxon>Peronosporomycetes</taxon>
        <taxon>Peronosporales</taxon>
        <taxon>Peronosporaceae</taxon>
        <taxon>Phytophthora</taxon>
    </lineage>
</organism>
<feature type="region of interest" description="Disordered" evidence="1">
    <location>
        <begin position="116"/>
        <end position="194"/>
    </location>
</feature>
<keyword evidence="3" id="KW-1185">Reference proteome</keyword>
<comment type="caution">
    <text evidence="2">The sequence shown here is derived from an EMBL/GenBank/DDBJ whole genome shotgun (WGS) entry which is preliminary data.</text>
</comment>
<accession>A0A329SVF3</accession>
<feature type="compositionally biased region" description="Basic and acidic residues" evidence="1">
    <location>
        <begin position="167"/>
        <end position="191"/>
    </location>
</feature>
<evidence type="ECO:0000313" key="3">
    <source>
        <dbReference type="Proteomes" id="UP000251314"/>
    </source>
</evidence>
<dbReference type="VEuPathDB" id="FungiDB:PC110_g2979"/>
<dbReference type="OrthoDB" id="125496at2759"/>
<evidence type="ECO:0000256" key="1">
    <source>
        <dbReference type="SAM" id="MobiDB-lite"/>
    </source>
</evidence>
<feature type="compositionally biased region" description="Low complexity" evidence="1">
    <location>
        <begin position="124"/>
        <end position="136"/>
    </location>
</feature>
<proteinExistence type="predicted"/>
<gene>
    <name evidence="2" type="ORF">PC110_g2979</name>
</gene>
<name>A0A329SVF3_9STRA</name>
<dbReference type="EMBL" id="MJFZ01000041">
    <property type="protein sequence ID" value="RAW40804.1"/>
    <property type="molecule type" value="Genomic_DNA"/>
</dbReference>
<dbReference type="AlphaFoldDB" id="A0A329SVF3"/>
<protein>
    <submittedName>
        <fullName evidence="2">Uncharacterized protein</fullName>
    </submittedName>
</protein>
<reference evidence="2 3" key="1">
    <citation type="submission" date="2018-01" db="EMBL/GenBank/DDBJ databases">
        <title>Draft genome of the strawberry crown rot pathogen Phytophthora cactorum.</title>
        <authorList>
            <person name="Armitage A.D."/>
            <person name="Lysoe E."/>
            <person name="Nellist C.F."/>
            <person name="Harrison R.J."/>
            <person name="Brurberg M.B."/>
        </authorList>
    </citation>
    <scope>NUCLEOTIDE SEQUENCE [LARGE SCALE GENOMIC DNA]</scope>
    <source>
        <strain evidence="2 3">10300</strain>
    </source>
</reference>
<sequence length="252" mass="28826">MEAVVSSVHRLLLYAVQTVAGGTLLRRTRERKEHISDYLNRLSGYARNARLQVEKGQHDAKDHVEQFLLTWDDDRLKQDLGRLHLNDVRELGEILVSLLKGEERLIARGATQQFREDDVSGAGDLESSCSDGSFSDDSQRHLAAANESERRNAAEGTYARADRRFRRNDQAGRGDSREQPDAEHRERDNRRRSAASAHYCNRRCKLCKQVHDAGQCELYRHLQGFVKYTRAKEAKSDLPAKLRTFIDEGHVN</sequence>
<dbReference type="Proteomes" id="UP000251314">
    <property type="component" value="Unassembled WGS sequence"/>
</dbReference>